<evidence type="ECO:0000256" key="4">
    <source>
        <dbReference type="ARBA" id="ARBA00022670"/>
    </source>
</evidence>
<feature type="transmembrane region" description="Helical" evidence="12">
    <location>
        <begin position="12"/>
        <end position="41"/>
    </location>
</feature>
<feature type="domain" description="Peptidase M50" evidence="13">
    <location>
        <begin position="112"/>
        <end position="167"/>
    </location>
</feature>
<keyword evidence="15" id="KW-1185">Reference proteome</keyword>
<evidence type="ECO:0000256" key="2">
    <source>
        <dbReference type="ARBA" id="ARBA00004141"/>
    </source>
</evidence>
<dbReference type="Proteomes" id="UP001335737">
    <property type="component" value="Unassembled WGS sequence"/>
</dbReference>
<keyword evidence="5 12" id="KW-0812">Transmembrane</keyword>
<evidence type="ECO:0000256" key="12">
    <source>
        <dbReference type="SAM" id="Phobius"/>
    </source>
</evidence>
<evidence type="ECO:0000256" key="6">
    <source>
        <dbReference type="ARBA" id="ARBA00022723"/>
    </source>
</evidence>
<keyword evidence="9 12" id="KW-1133">Transmembrane helix</keyword>
<keyword evidence="10" id="KW-0482">Metalloprotease</keyword>
<protein>
    <submittedName>
        <fullName evidence="14">M50 family metallopeptidase</fullName>
    </submittedName>
</protein>
<reference evidence="14 15" key="1">
    <citation type="journal article" date="2024" name="Int. J. Syst. Evol. Microbiol.">
        <title>Virgibacillus tibetensis sp. nov., isolated from salt lake on the Tibetan Plateau of China.</title>
        <authorList>
            <person name="Phurbu D."/>
            <person name="Liu Z.-X."/>
            <person name="Wang R."/>
            <person name="Zheng Y.-Y."/>
            <person name="Liu H.-C."/>
            <person name="Zhou Y.-G."/>
            <person name="Yu Y.-J."/>
            <person name="Li A.-H."/>
        </authorList>
    </citation>
    <scope>NUCLEOTIDE SEQUENCE [LARGE SCALE GENOMIC DNA]</scope>
    <source>
        <strain evidence="14 15">C22-A2</strain>
    </source>
</reference>
<dbReference type="Pfam" id="PF02163">
    <property type="entry name" value="Peptidase_M50"/>
    <property type="match status" value="2"/>
</dbReference>
<gene>
    <name evidence="14" type="ORF">QGM71_00890</name>
</gene>
<feature type="transmembrane region" description="Helical" evidence="12">
    <location>
        <begin position="83"/>
        <end position="104"/>
    </location>
</feature>
<keyword evidence="7" id="KW-0378">Hydrolase</keyword>
<dbReference type="EMBL" id="JARZFX010000001">
    <property type="protein sequence ID" value="MEC5422047.1"/>
    <property type="molecule type" value="Genomic_DNA"/>
</dbReference>
<comment type="subcellular location">
    <subcellularLocation>
        <location evidence="2">Membrane</location>
        <topology evidence="2">Multi-pass membrane protein</topology>
    </subcellularLocation>
</comment>
<comment type="similarity">
    <text evidence="3">Belongs to the peptidase M50B family.</text>
</comment>
<organism evidence="14 15">
    <name type="scientific">Virgibacillus tibetensis</name>
    <dbReference type="NCBI Taxonomy" id="3042313"/>
    <lineage>
        <taxon>Bacteria</taxon>
        <taxon>Bacillati</taxon>
        <taxon>Bacillota</taxon>
        <taxon>Bacilli</taxon>
        <taxon>Bacillales</taxon>
        <taxon>Bacillaceae</taxon>
        <taxon>Virgibacillus</taxon>
    </lineage>
</organism>
<feature type="transmembrane region" description="Helical" evidence="12">
    <location>
        <begin position="53"/>
        <end position="71"/>
    </location>
</feature>
<evidence type="ECO:0000313" key="14">
    <source>
        <dbReference type="EMBL" id="MEC5422047.1"/>
    </source>
</evidence>
<proteinExistence type="inferred from homology"/>
<keyword evidence="8" id="KW-0862">Zinc</keyword>
<keyword evidence="11 12" id="KW-0472">Membrane</keyword>
<evidence type="ECO:0000259" key="13">
    <source>
        <dbReference type="Pfam" id="PF02163"/>
    </source>
</evidence>
<dbReference type="PANTHER" id="PTHR39188:SF3">
    <property type="entry name" value="STAGE IV SPORULATION PROTEIN FB"/>
    <property type="match status" value="1"/>
</dbReference>
<evidence type="ECO:0000256" key="9">
    <source>
        <dbReference type="ARBA" id="ARBA00022989"/>
    </source>
</evidence>
<dbReference type="PANTHER" id="PTHR39188">
    <property type="entry name" value="MEMBRANE-ASSOCIATED ZINC METALLOPROTEASE M50B"/>
    <property type="match status" value="1"/>
</dbReference>
<evidence type="ECO:0000256" key="5">
    <source>
        <dbReference type="ARBA" id="ARBA00022692"/>
    </source>
</evidence>
<feature type="transmembrane region" description="Helical" evidence="12">
    <location>
        <begin position="176"/>
        <end position="192"/>
    </location>
</feature>
<comment type="caution">
    <text evidence="14">The sequence shown here is derived from an EMBL/GenBank/DDBJ whole genome shotgun (WGS) entry which is preliminary data.</text>
</comment>
<feature type="domain" description="Peptidase M50" evidence="13">
    <location>
        <begin position="32"/>
        <end position="104"/>
    </location>
</feature>
<evidence type="ECO:0000256" key="10">
    <source>
        <dbReference type="ARBA" id="ARBA00023049"/>
    </source>
</evidence>
<feature type="transmembrane region" description="Helical" evidence="12">
    <location>
        <begin position="116"/>
        <end position="133"/>
    </location>
</feature>
<keyword evidence="4" id="KW-0645">Protease</keyword>
<evidence type="ECO:0000256" key="7">
    <source>
        <dbReference type="ARBA" id="ARBA00022801"/>
    </source>
</evidence>
<evidence type="ECO:0000313" key="15">
    <source>
        <dbReference type="Proteomes" id="UP001335737"/>
    </source>
</evidence>
<accession>A0ABU6K9L2</accession>
<comment type="cofactor">
    <cofactor evidence="1">
        <name>Zn(2+)</name>
        <dbReference type="ChEBI" id="CHEBI:29105"/>
    </cofactor>
</comment>
<evidence type="ECO:0000256" key="11">
    <source>
        <dbReference type="ARBA" id="ARBA00023136"/>
    </source>
</evidence>
<evidence type="ECO:0000256" key="8">
    <source>
        <dbReference type="ARBA" id="ARBA00022833"/>
    </source>
</evidence>
<keyword evidence="6" id="KW-0479">Metal-binding</keyword>
<dbReference type="InterPro" id="IPR008915">
    <property type="entry name" value="Peptidase_M50"/>
</dbReference>
<dbReference type="CDD" id="cd06161">
    <property type="entry name" value="S2P-M50_SpoIVFB"/>
    <property type="match status" value="1"/>
</dbReference>
<dbReference type="RefSeq" id="WP_327605621.1">
    <property type="nucleotide sequence ID" value="NZ_JARZFX010000001.1"/>
</dbReference>
<sequence>MTLPKFLPTIHIHPVLMAFVVISFLTGTFMELIIILSIVFLHELGHYFMAQRFKWRIRSVMLWVFGGVMDTDEHGNRPIREEVLVTIAGPFQHIIIYILLSFLSNGGVVPASVIELAVYYNTIILVFNLLPIWPLDGGKLLFLGLSALLPYKKAYHAVIIFSMVASLSFLFLQFLFYPFTLSTFLIMIFLFMENKNEWKQRYYVFIRFLLKRYEGNSSIKEVYPIVVTHENSLMDVFSFFRREKKHSIYITFPSSERKFMDESDCLQSYFHGKNYNKTIGEIVEYIP</sequence>
<evidence type="ECO:0000256" key="1">
    <source>
        <dbReference type="ARBA" id="ARBA00001947"/>
    </source>
</evidence>
<name>A0ABU6K9L2_9BACI</name>
<evidence type="ECO:0000256" key="3">
    <source>
        <dbReference type="ARBA" id="ARBA00007931"/>
    </source>
</evidence>